<evidence type="ECO:0000313" key="3">
    <source>
        <dbReference type="Proteomes" id="UP000008143"/>
    </source>
</evidence>
<dbReference type="Proteomes" id="UP000008143">
    <property type="component" value="Chromosome 8"/>
</dbReference>
<dbReference type="OrthoDB" id="9908756at2759"/>
<protein>
    <submittedName>
        <fullName evidence="4">Lamina-associated polypeptide 2-like</fullName>
    </submittedName>
</protein>
<evidence type="ECO:0000313" key="5">
    <source>
        <dbReference type="Xenbase" id="XB-GENE-29091675"/>
    </source>
</evidence>
<keyword evidence="3" id="KW-1185">Reference proteome</keyword>
<feature type="domain" description="Lamina-associated polypeptide 2 alpha C-terminal" evidence="2">
    <location>
        <begin position="77"/>
        <end position="280"/>
    </location>
</feature>
<name>A0A8J1IM99_XENTR</name>
<dbReference type="KEGG" id="xtr:116406576"/>
<dbReference type="OMA" id="EYRTSTW"/>
<dbReference type="AGR" id="Xenbase:XB-GENE-29091675"/>
<dbReference type="Gene3D" id="1.10.287.3160">
    <property type="match status" value="1"/>
</dbReference>
<reference evidence="4" key="1">
    <citation type="submission" date="2025-08" db="UniProtKB">
        <authorList>
            <consortium name="RefSeq"/>
        </authorList>
    </citation>
    <scope>IDENTIFICATION</scope>
    <source>
        <strain evidence="4">Nigerian</strain>
        <tissue evidence="4">Liver and blood</tissue>
    </source>
</reference>
<feature type="compositionally biased region" description="Polar residues" evidence="1">
    <location>
        <begin position="323"/>
        <end position="334"/>
    </location>
</feature>
<evidence type="ECO:0000259" key="2">
    <source>
        <dbReference type="Pfam" id="PF11560"/>
    </source>
</evidence>
<dbReference type="RefSeq" id="XP_031746652.1">
    <property type="nucleotide sequence ID" value="XM_031890792.1"/>
</dbReference>
<dbReference type="InterPro" id="IPR021623">
    <property type="entry name" value="LAP2alpha_C"/>
</dbReference>
<organism evidence="3 4">
    <name type="scientific">Xenopus tropicalis</name>
    <name type="common">Western clawed frog</name>
    <name type="synonym">Silurana tropicalis</name>
    <dbReference type="NCBI Taxonomy" id="8364"/>
    <lineage>
        <taxon>Eukaryota</taxon>
        <taxon>Metazoa</taxon>
        <taxon>Chordata</taxon>
        <taxon>Craniata</taxon>
        <taxon>Vertebrata</taxon>
        <taxon>Euteleostomi</taxon>
        <taxon>Amphibia</taxon>
        <taxon>Batrachia</taxon>
        <taxon>Anura</taxon>
        <taxon>Pipoidea</taxon>
        <taxon>Pipidae</taxon>
        <taxon>Xenopodinae</taxon>
        <taxon>Xenopus</taxon>
        <taxon>Silurana</taxon>
    </lineage>
</organism>
<feature type="region of interest" description="Disordered" evidence="1">
    <location>
        <begin position="1"/>
        <end position="38"/>
    </location>
</feature>
<dbReference type="Pfam" id="PF11560">
    <property type="entry name" value="LAP2alpha"/>
    <property type="match status" value="1"/>
</dbReference>
<dbReference type="GeneID" id="116406576"/>
<accession>A0A8J1IM99</accession>
<gene>
    <name evidence="4 5" type="primary">LOC116406576</name>
</gene>
<proteinExistence type="predicted"/>
<evidence type="ECO:0000313" key="4">
    <source>
        <dbReference type="RefSeq" id="XP_031746652.1"/>
    </source>
</evidence>
<sequence length="352" mass="40166">MKETVQLNTEPPLEGSDTVVHEISSDNASSSEDEETGEEISVFDWRHLNPLIKAVRRTLNLEDADQPSTSLLFSRKKKTVFPVHNEVQELMKAEWSKISRRIPVERKIEKLFPFADEVQEIWTTPPSVDAPVARLSRKTALPIDDIFALKHPMDRMETELKKCYMSAGAACKPAVALVSVTKALSLWTESLEQAVKEKTPREKILEHLEDFRVASNFCLEAALHLVQLSTRAMSFGVAACRALWVRSWFADTASKNSLCKMPYEGKRLFGKALDDIISKSTGGKSTFLPQTRRFRESTKKQSDTFFRRRNDARSYRPGREYRTSTWRSGQNTYFKSPRVKQTRSPKSTAKTQ</sequence>
<dbReference type="Xenbase" id="XB-GENE-29091675">
    <property type="gene designation" value="LOC116406576"/>
</dbReference>
<dbReference type="AlphaFoldDB" id="A0A8J1IM99"/>
<feature type="region of interest" description="Disordered" evidence="1">
    <location>
        <begin position="314"/>
        <end position="352"/>
    </location>
</feature>
<evidence type="ECO:0000256" key="1">
    <source>
        <dbReference type="SAM" id="MobiDB-lite"/>
    </source>
</evidence>